<keyword evidence="1" id="KW-1133">Transmembrane helix</keyword>
<proteinExistence type="predicted"/>
<comment type="caution">
    <text evidence="2">The sequence shown here is derived from an EMBL/GenBank/DDBJ whole genome shotgun (WGS) entry which is preliminary data.</text>
</comment>
<organism evidence="2 3">
    <name type="scientific">Periconia digitata</name>
    <dbReference type="NCBI Taxonomy" id="1303443"/>
    <lineage>
        <taxon>Eukaryota</taxon>
        <taxon>Fungi</taxon>
        <taxon>Dikarya</taxon>
        <taxon>Ascomycota</taxon>
        <taxon>Pezizomycotina</taxon>
        <taxon>Dothideomycetes</taxon>
        <taxon>Pleosporomycetidae</taxon>
        <taxon>Pleosporales</taxon>
        <taxon>Massarineae</taxon>
        <taxon>Periconiaceae</taxon>
        <taxon>Periconia</taxon>
    </lineage>
</organism>
<name>A0A9W4XGI5_9PLEO</name>
<dbReference type="Proteomes" id="UP001152607">
    <property type="component" value="Unassembled WGS sequence"/>
</dbReference>
<feature type="transmembrane region" description="Helical" evidence="1">
    <location>
        <begin position="12"/>
        <end position="34"/>
    </location>
</feature>
<sequence length="135" mass="15378">MQNATPRKINSAYATLFGGIGRIWMYDFVLMGMVSPVRMPAHCDPLLLVGCGRTHCCYMTVLYWHSVCMRDANIESQYPISTAICTSQGGYWVCSTTQHGFYRSSLGGVESCHRWECREYECRYVTMQCALQVEC</sequence>
<keyword evidence="3" id="KW-1185">Reference proteome</keyword>
<evidence type="ECO:0000313" key="2">
    <source>
        <dbReference type="EMBL" id="CAI6327321.1"/>
    </source>
</evidence>
<dbReference type="EMBL" id="CAOQHR010000002">
    <property type="protein sequence ID" value="CAI6327321.1"/>
    <property type="molecule type" value="Genomic_DNA"/>
</dbReference>
<reference evidence="2" key="1">
    <citation type="submission" date="2023-01" db="EMBL/GenBank/DDBJ databases">
        <authorList>
            <person name="Van Ghelder C."/>
            <person name="Rancurel C."/>
        </authorList>
    </citation>
    <scope>NUCLEOTIDE SEQUENCE</scope>
    <source>
        <strain evidence="2">CNCM I-4278</strain>
    </source>
</reference>
<keyword evidence="1" id="KW-0472">Membrane</keyword>
<protein>
    <submittedName>
        <fullName evidence="2">Uncharacterized protein</fullName>
    </submittedName>
</protein>
<keyword evidence="1" id="KW-0812">Transmembrane</keyword>
<gene>
    <name evidence="2" type="ORF">PDIGIT_LOCUS3889</name>
</gene>
<evidence type="ECO:0000313" key="3">
    <source>
        <dbReference type="Proteomes" id="UP001152607"/>
    </source>
</evidence>
<accession>A0A9W4XGI5</accession>
<evidence type="ECO:0000256" key="1">
    <source>
        <dbReference type="SAM" id="Phobius"/>
    </source>
</evidence>
<dbReference type="AlphaFoldDB" id="A0A9W4XGI5"/>